<reference evidence="6" key="1">
    <citation type="journal article" date="2020" name="mSystems">
        <title>Genome- and Community-Level Interaction Insights into Carbon Utilization and Element Cycling Functions of Hydrothermarchaeota in Hydrothermal Sediment.</title>
        <authorList>
            <person name="Zhou Z."/>
            <person name="Liu Y."/>
            <person name="Xu W."/>
            <person name="Pan J."/>
            <person name="Luo Z.H."/>
            <person name="Li M."/>
        </authorList>
    </citation>
    <scope>NUCLEOTIDE SEQUENCE [LARGE SCALE GENOMIC DNA]</scope>
    <source>
        <strain evidence="6">SpSt-1</strain>
        <strain evidence="5">SpSt-1121</strain>
    </source>
</reference>
<feature type="binding site" evidence="4">
    <location>
        <position position="80"/>
    </location>
    <ligand>
        <name>Zn(2+)</name>
        <dbReference type="ChEBI" id="CHEBI:29105"/>
    </ligand>
</feature>
<keyword evidence="3 4" id="KW-0862">Zinc</keyword>
<dbReference type="PANTHER" id="PTHR34535:SF3">
    <property type="entry name" value="HYDROGENASE MATURATION FACTOR HYPA"/>
    <property type="match status" value="1"/>
</dbReference>
<dbReference type="PANTHER" id="PTHR34535">
    <property type="entry name" value="HYDROGENASE MATURATION FACTOR HYPA"/>
    <property type="match status" value="1"/>
</dbReference>
<feature type="binding site" evidence="4">
    <location>
        <position position="77"/>
    </location>
    <ligand>
        <name>Zn(2+)</name>
        <dbReference type="ChEBI" id="CHEBI:29105"/>
    </ligand>
</feature>
<evidence type="ECO:0000313" key="6">
    <source>
        <dbReference type="EMBL" id="HHR96888.1"/>
    </source>
</evidence>
<protein>
    <recommendedName>
        <fullName evidence="4">Hydrogenase maturation factor HypA</fullName>
    </recommendedName>
</protein>
<dbReference type="AlphaFoldDB" id="A0A7C5UVM4"/>
<organism evidence="6">
    <name type="scientific">Ignisphaera aggregans</name>
    <dbReference type="NCBI Taxonomy" id="334771"/>
    <lineage>
        <taxon>Archaea</taxon>
        <taxon>Thermoproteota</taxon>
        <taxon>Thermoprotei</taxon>
        <taxon>Desulfurococcales</taxon>
        <taxon>Desulfurococcaceae</taxon>
        <taxon>Ignisphaera</taxon>
    </lineage>
</organism>
<keyword evidence="2 4" id="KW-0479">Metal-binding</keyword>
<keyword evidence="1 4" id="KW-0533">Nickel</keyword>
<evidence type="ECO:0000256" key="3">
    <source>
        <dbReference type="ARBA" id="ARBA00022833"/>
    </source>
</evidence>
<dbReference type="InterPro" id="IPR000688">
    <property type="entry name" value="HypA/HybF"/>
</dbReference>
<evidence type="ECO:0000313" key="5">
    <source>
        <dbReference type="EMBL" id="HHP82474.1"/>
    </source>
</evidence>
<dbReference type="EMBL" id="DRZI01000319">
    <property type="protein sequence ID" value="HHP82474.1"/>
    <property type="molecule type" value="Genomic_DNA"/>
</dbReference>
<comment type="caution">
    <text evidence="6">The sequence shown here is derived from an EMBL/GenBank/DDBJ whole genome shotgun (WGS) entry which is preliminary data.</text>
</comment>
<dbReference type="GO" id="GO:0051604">
    <property type="term" value="P:protein maturation"/>
    <property type="evidence" value="ECO:0007669"/>
    <property type="project" value="InterPro"/>
</dbReference>
<comment type="similarity">
    <text evidence="4">Belongs to the HypA/HybF family.</text>
</comment>
<evidence type="ECO:0000256" key="2">
    <source>
        <dbReference type="ARBA" id="ARBA00022723"/>
    </source>
</evidence>
<comment type="function">
    <text evidence="4">Involved in the maturation of [NiFe] hydrogenases. Required for nickel insertion into the metal center of the hydrogenase.</text>
</comment>
<dbReference type="Gene3D" id="3.30.2320.80">
    <property type="match status" value="1"/>
</dbReference>
<dbReference type="PIRSF" id="PIRSF004761">
    <property type="entry name" value="Hydrgn_mat_HypA"/>
    <property type="match status" value="1"/>
</dbReference>
<name>A0A7C5UVM4_9CREN</name>
<proteinExistence type="inferred from homology"/>
<accession>A0A7C5UVM4</accession>
<dbReference type="HAMAP" id="MF_00213">
    <property type="entry name" value="HypA_HybF"/>
    <property type="match status" value="1"/>
</dbReference>
<evidence type="ECO:0000256" key="4">
    <source>
        <dbReference type="HAMAP-Rule" id="MF_00213"/>
    </source>
</evidence>
<evidence type="ECO:0000256" key="1">
    <source>
        <dbReference type="ARBA" id="ARBA00022596"/>
    </source>
</evidence>
<dbReference type="Pfam" id="PF01155">
    <property type="entry name" value="HypA"/>
    <property type="match status" value="1"/>
</dbReference>
<dbReference type="GO" id="GO:0016151">
    <property type="term" value="F:nickel cation binding"/>
    <property type="evidence" value="ECO:0007669"/>
    <property type="project" value="UniProtKB-UniRule"/>
</dbReference>
<dbReference type="NCBIfam" id="NF003008">
    <property type="entry name" value="PRK03824.1"/>
    <property type="match status" value="1"/>
</dbReference>
<feature type="binding site" evidence="4">
    <location>
        <position position="112"/>
    </location>
    <ligand>
        <name>Zn(2+)</name>
        <dbReference type="ChEBI" id="CHEBI:29105"/>
    </ligand>
</feature>
<feature type="binding site" evidence="4">
    <location>
        <position position="115"/>
    </location>
    <ligand>
        <name>Zn(2+)</name>
        <dbReference type="ChEBI" id="CHEBI:29105"/>
    </ligand>
</feature>
<feature type="binding site" evidence="4">
    <location>
        <position position="2"/>
    </location>
    <ligand>
        <name>Ni(2+)</name>
        <dbReference type="ChEBI" id="CHEBI:49786"/>
    </ligand>
</feature>
<gene>
    <name evidence="4 6" type="primary">hypA</name>
    <name evidence="6" type="ORF">ENL47_08875</name>
    <name evidence="5" type="ORF">ENM84_07405</name>
</gene>
<sequence>MHEWALADAVVRAIEYKALETKRNNIGYVEIIMGELQQIDEEIFLYAFNELLNILKNEKNIEVKEYKLVKEEVEFKCNRCNFTWNLKADTISSDTLEMIHFIPEVIHSFISCPNCGSHDFEITKGRGLHIKIYSSE</sequence>
<dbReference type="EMBL" id="DRUB01000176">
    <property type="protein sequence ID" value="HHR96888.1"/>
    <property type="molecule type" value="Genomic_DNA"/>
</dbReference>
<dbReference type="GO" id="GO:0008270">
    <property type="term" value="F:zinc ion binding"/>
    <property type="evidence" value="ECO:0007669"/>
    <property type="project" value="UniProtKB-UniRule"/>
</dbReference>